<gene>
    <name evidence="1" type="ORF">ECE50_017285</name>
</gene>
<organism evidence="1 2">
    <name type="scientific">Chitinophaga solisilvae</name>
    <dbReference type="NCBI Taxonomy" id="1233460"/>
    <lineage>
        <taxon>Bacteria</taxon>
        <taxon>Pseudomonadati</taxon>
        <taxon>Bacteroidota</taxon>
        <taxon>Chitinophagia</taxon>
        <taxon>Chitinophagales</taxon>
        <taxon>Chitinophagaceae</taxon>
        <taxon>Chitinophaga</taxon>
    </lineage>
</organism>
<name>A0A433WDZ6_9BACT</name>
<sequence length="259" mass="29817">MKRIIYTEWLKVKNYRVFWVILVIAAIMIPAGSYVPAEIYTRQLKDAAKMLGQAPFSFPVVWQTVANISSYVTTLFGLLMVILVTNEYTFRTNRQNIIDGWDRKEFVYAKLFWVVALSLMAFLLSVLTACTYGFVYGDKPFSTENFIYLIYYWLQVVLTLCIALLLSVWVKRAGFAIVLFLGYTMMLEQTLVFMLKRSVGRIGGLLPLQTADELLPFPVVGKMISSADRYDDSIYLFGLLLYIAVVIYLVFRKILRSDL</sequence>
<reference evidence="1" key="1">
    <citation type="submission" date="2020-05" db="EMBL/GenBank/DDBJ databases">
        <title>Chitinophaga laudate sp. nov., isolated from a tropical peat swamp.</title>
        <authorList>
            <person name="Goh C.B.S."/>
            <person name="Lee M.S."/>
            <person name="Parimannan S."/>
            <person name="Pasbakhsh P."/>
            <person name="Yule C.M."/>
            <person name="Rajandas H."/>
            <person name="Loke S."/>
            <person name="Croft L."/>
            <person name="Tan J.B.L."/>
        </authorList>
    </citation>
    <scope>NUCLEOTIDE SEQUENCE</scope>
    <source>
        <strain evidence="1">Mgbs1</strain>
    </source>
</reference>
<protein>
    <submittedName>
        <fullName evidence="1">ABC transporter permease subunit</fullName>
    </submittedName>
</protein>
<evidence type="ECO:0000313" key="1">
    <source>
        <dbReference type="EMBL" id="NSL88598.1"/>
    </source>
</evidence>
<evidence type="ECO:0000313" key="2">
    <source>
        <dbReference type="Proteomes" id="UP000281028"/>
    </source>
</evidence>
<dbReference type="Proteomes" id="UP000281028">
    <property type="component" value="Unassembled WGS sequence"/>
</dbReference>
<dbReference type="Pfam" id="PF12730">
    <property type="entry name" value="ABC2_membrane_4"/>
    <property type="match status" value="1"/>
</dbReference>
<accession>A0A433WDZ6</accession>
<dbReference type="OrthoDB" id="1452202at2"/>
<dbReference type="EMBL" id="RIAR02000001">
    <property type="protein sequence ID" value="NSL88598.1"/>
    <property type="molecule type" value="Genomic_DNA"/>
</dbReference>
<proteinExistence type="predicted"/>
<keyword evidence="2" id="KW-1185">Reference proteome</keyword>
<comment type="caution">
    <text evidence="1">The sequence shown here is derived from an EMBL/GenBank/DDBJ whole genome shotgun (WGS) entry which is preliminary data.</text>
</comment>
<dbReference type="AlphaFoldDB" id="A0A433WDZ6"/>
<dbReference type="PANTHER" id="PTHR37305">
    <property type="entry name" value="INTEGRAL MEMBRANE PROTEIN-RELATED"/>
    <property type="match status" value="1"/>
</dbReference>
<dbReference type="PANTHER" id="PTHR37305:SF1">
    <property type="entry name" value="MEMBRANE PROTEIN"/>
    <property type="match status" value="1"/>
</dbReference>